<keyword evidence="2" id="KW-0547">Nucleotide-binding</keyword>
<evidence type="ECO:0000259" key="4">
    <source>
        <dbReference type="Pfam" id="PF02769"/>
    </source>
</evidence>
<feature type="binding site" evidence="2">
    <location>
        <position position="224"/>
    </location>
    <ligand>
        <name>Mg(2+)</name>
        <dbReference type="ChEBI" id="CHEBI:18420"/>
        <label>3</label>
    </ligand>
</feature>
<feature type="binding site" evidence="2">
    <location>
        <position position="227"/>
    </location>
    <ligand>
        <name>Mg(2+)</name>
        <dbReference type="ChEBI" id="CHEBI:18420"/>
        <label>5</label>
    </ligand>
</feature>
<keyword evidence="2 5" id="KW-0808">Transferase</keyword>
<feature type="domain" description="PurM-like N-terminal" evidence="3">
    <location>
        <begin position="39"/>
        <end position="150"/>
    </location>
</feature>
<feature type="binding site" evidence="2">
    <location>
        <position position="40"/>
    </location>
    <ligand>
        <name>Mg(2+)</name>
        <dbReference type="ChEBI" id="CHEBI:18420"/>
        <label>4</label>
    </ligand>
</feature>
<dbReference type="NCBIfam" id="TIGR01379">
    <property type="entry name" value="thiL"/>
    <property type="match status" value="1"/>
</dbReference>
<organism evidence="5 6">
    <name type="scientific">Pyruvatibacter mobilis</name>
    <dbReference type="NCBI Taxonomy" id="1712261"/>
    <lineage>
        <taxon>Bacteria</taxon>
        <taxon>Pseudomonadati</taxon>
        <taxon>Pseudomonadota</taxon>
        <taxon>Alphaproteobacteria</taxon>
        <taxon>Hyphomicrobiales</taxon>
        <taxon>Parvibaculaceae</taxon>
        <taxon>Pyruvatibacter</taxon>
    </lineage>
</organism>
<name>A0A845QCU8_9HYPH</name>
<dbReference type="Pfam" id="PF00586">
    <property type="entry name" value="AIRS"/>
    <property type="match status" value="1"/>
</dbReference>
<dbReference type="Gene3D" id="3.30.1330.10">
    <property type="entry name" value="PurM-like, N-terminal domain"/>
    <property type="match status" value="1"/>
</dbReference>
<feature type="binding site" evidence="2">
    <location>
        <begin position="131"/>
        <end position="132"/>
    </location>
    <ligand>
        <name>ATP</name>
        <dbReference type="ChEBI" id="CHEBI:30616"/>
    </ligand>
</feature>
<feature type="binding site" evidence="2">
    <location>
        <position position="226"/>
    </location>
    <ligand>
        <name>ATP</name>
        <dbReference type="ChEBI" id="CHEBI:30616"/>
    </ligand>
</feature>
<keyword evidence="1 2" id="KW-0784">Thiamine biosynthesis</keyword>
<comment type="pathway">
    <text evidence="2">Cofactor biosynthesis; thiamine diphosphate biosynthesis; thiamine diphosphate from thiamine phosphate: step 1/1.</text>
</comment>
<dbReference type="CDD" id="cd02194">
    <property type="entry name" value="ThiL"/>
    <property type="match status" value="1"/>
</dbReference>
<dbReference type="InterPro" id="IPR010918">
    <property type="entry name" value="PurM-like_C_dom"/>
</dbReference>
<protein>
    <recommendedName>
        <fullName evidence="2">Thiamine-monophosphate kinase</fullName>
        <shortName evidence="2">TMP kinase</shortName>
        <shortName evidence="2">Thiamine-phosphate kinase</shortName>
        <ecNumber evidence="2">2.7.4.16</ecNumber>
    </recommendedName>
</protein>
<comment type="caution">
    <text evidence="2">Lacks conserved residue(s) required for the propagation of feature annotation.</text>
</comment>
<dbReference type="InterPro" id="IPR036921">
    <property type="entry name" value="PurM-like_N_sf"/>
</dbReference>
<dbReference type="EMBL" id="WXYQ01000006">
    <property type="protein sequence ID" value="NBG95841.1"/>
    <property type="molecule type" value="Genomic_DNA"/>
</dbReference>
<comment type="catalytic activity">
    <reaction evidence="2">
        <text>thiamine phosphate + ATP = thiamine diphosphate + ADP</text>
        <dbReference type="Rhea" id="RHEA:15913"/>
        <dbReference type="ChEBI" id="CHEBI:30616"/>
        <dbReference type="ChEBI" id="CHEBI:37575"/>
        <dbReference type="ChEBI" id="CHEBI:58937"/>
        <dbReference type="ChEBI" id="CHEBI:456216"/>
        <dbReference type="EC" id="2.7.4.16"/>
    </reaction>
</comment>
<dbReference type="PIRSF" id="PIRSF005303">
    <property type="entry name" value="Thiam_monoph_kin"/>
    <property type="match status" value="1"/>
</dbReference>
<comment type="function">
    <text evidence="2">Catalyzes the ATP-dependent phosphorylation of thiamine-monophosphate (TMP) to form thiamine-pyrophosphate (TPP), the active form of vitamin B1.</text>
</comment>
<dbReference type="InterPro" id="IPR016188">
    <property type="entry name" value="PurM-like_N"/>
</dbReference>
<dbReference type="Proteomes" id="UP000470384">
    <property type="component" value="Unassembled WGS sequence"/>
</dbReference>
<feature type="binding site" evidence="2">
    <location>
        <position position="132"/>
    </location>
    <ligand>
        <name>Mg(2+)</name>
        <dbReference type="ChEBI" id="CHEBI:18420"/>
        <label>1</label>
    </ligand>
</feature>
<dbReference type="InterPro" id="IPR036676">
    <property type="entry name" value="PurM-like_C_sf"/>
</dbReference>
<accession>A0A845QCU8</accession>
<keyword evidence="2 5" id="KW-0418">Kinase</keyword>
<dbReference type="InterPro" id="IPR006283">
    <property type="entry name" value="ThiL-like"/>
</dbReference>
<evidence type="ECO:0000313" key="6">
    <source>
        <dbReference type="Proteomes" id="UP000470384"/>
    </source>
</evidence>
<dbReference type="UniPathway" id="UPA00060">
    <property type="reaction ID" value="UER00142"/>
</dbReference>
<feature type="domain" description="PurM-like C-terminal" evidence="4">
    <location>
        <begin position="162"/>
        <end position="319"/>
    </location>
</feature>
<evidence type="ECO:0000259" key="3">
    <source>
        <dbReference type="Pfam" id="PF00586"/>
    </source>
</evidence>
<dbReference type="AlphaFoldDB" id="A0A845QCU8"/>
<dbReference type="RefSeq" id="WP_160587724.1">
    <property type="nucleotide sequence ID" value="NZ_BMHN01000001.1"/>
</dbReference>
<feature type="binding site" evidence="2">
    <location>
        <position position="84"/>
    </location>
    <ligand>
        <name>Mg(2+)</name>
        <dbReference type="ChEBI" id="CHEBI:18420"/>
        <label>4</label>
    </ligand>
</feature>
<feature type="binding site" evidence="2">
    <location>
        <position position="84"/>
    </location>
    <ligand>
        <name>Mg(2+)</name>
        <dbReference type="ChEBI" id="CHEBI:18420"/>
        <label>2</label>
    </ligand>
</feature>
<keyword evidence="6" id="KW-1185">Reference proteome</keyword>
<dbReference type="PANTHER" id="PTHR30270">
    <property type="entry name" value="THIAMINE-MONOPHOSPHATE KINASE"/>
    <property type="match status" value="1"/>
</dbReference>
<evidence type="ECO:0000256" key="1">
    <source>
        <dbReference type="ARBA" id="ARBA00022977"/>
    </source>
</evidence>
<feature type="binding site" evidence="2">
    <location>
        <position position="55"/>
    </location>
    <ligand>
        <name>Mg(2+)</name>
        <dbReference type="ChEBI" id="CHEBI:18420"/>
        <label>1</label>
    </ligand>
</feature>
<dbReference type="GO" id="GO:0009030">
    <property type="term" value="F:thiamine-phosphate kinase activity"/>
    <property type="evidence" value="ECO:0007669"/>
    <property type="project" value="UniProtKB-UniRule"/>
</dbReference>
<feature type="binding site" evidence="2">
    <location>
        <position position="84"/>
    </location>
    <ligand>
        <name>Mg(2+)</name>
        <dbReference type="ChEBI" id="CHEBI:18420"/>
        <label>3</label>
    </ligand>
</feature>
<keyword evidence="2" id="KW-0460">Magnesium</keyword>
<feature type="binding site" evidence="2">
    <location>
        <position position="158"/>
    </location>
    <ligand>
        <name>ATP</name>
        <dbReference type="ChEBI" id="CHEBI:30616"/>
    </ligand>
</feature>
<comment type="similarity">
    <text evidence="2">Belongs to the thiamine-monophosphate kinase family.</text>
</comment>
<dbReference type="SUPFAM" id="SSF56042">
    <property type="entry name" value="PurM C-terminal domain-like"/>
    <property type="match status" value="1"/>
</dbReference>
<dbReference type="PANTHER" id="PTHR30270:SF0">
    <property type="entry name" value="THIAMINE-MONOPHOSPHATE KINASE"/>
    <property type="match status" value="1"/>
</dbReference>
<dbReference type="OrthoDB" id="9802811at2"/>
<proteinExistence type="inferred from homology"/>
<feature type="binding site" evidence="2">
    <location>
        <position position="40"/>
    </location>
    <ligand>
        <name>Mg(2+)</name>
        <dbReference type="ChEBI" id="CHEBI:18420"/>
        <label>3</label>
    </ligand>
</feature>
<feature type="binding site" evidence="2">
    <location>
        <position position="63"/>
    </location>
    <ligand>
        <name>substrate</name>
    </ligand>
</feature>
<evidence type="ECO:0000256" key="2">
    <source>
        <dbReference type="HAMAP-Rule" id="MF_02128"/>
    </source>
</evidence>
<comment type="caution">
    <text evidence="5">The sequence shown here is derived from an EMBL/GenBank/DDBJ whole genome shotgun (WGS) entry which is preliminary data.</text>
</comment>
<dbReference type="EC" id="2.7.4.16" evidence="2"/>
<feature type="binding site" evidence="2">
    <location>
        <position position="54"/>
    </location>
    <ligand>
        <name>Mg(2+)</name>
        <dbReference type="ChEBI" id="CHEBI:18420"/>
        <label>4</label>
    </ligand>
</feature>
<dbReference type="GeneID" id="300654544"/>
<feature type="binding site" evidence="2">
    <location>
        <position position="56"/>
    </location>
    <ligand>
        <name>Mg(2+)</name>
        <dbReference type="ChEBI" id="CHEBI:18420"/>
        <label>2</label>
    </ligand>
</feature>
<feature type="binding site" evidence="2">
    <location>
        <position position="276"/>
    </location>
    <ligand>
        <name>substrate</name>
    </ligand>
</feature>
<feature type="binding site" evidence="2">
    <location>
        <position position="334"/>
    </location>
    <ligand>
        <name>substrate</name>
    </ligand>
</feature>
<dbReference type="GO" id="GO:0000287">
    <property type="term" value="F:magnesium ion binding"/>
    <property type="evidence" value="ECO:0007669"/>
    <property type="project" value="UniProtKB-UniRule"/>
</dbReference>
<dbReference type="GO" id="GO:0005524">
    <property type="term" value="F:ATP binding"/>
    <property type="evidence" value="ECO:0007669"/>
    <property type="project" value="UniProtKB-UniRule"/>
</dbReference>
<evidence type="ECO:0000313" key="5">
    <source>
        <dbReference type="EMBL" id="NBG95841.1"/>
    </source>
</evidence>
<sequence>MGRPGEGRDNNAAGFGEFELIARLFAPLSDAAHGFQLTDDVGLVPDTDNRVCVTSDMIVAGVHFLPDDPPDTIARKLVRVNVSDIAAKGAQVSGLQLSAAFNRDRDVSWIEAFASGLADDLALFGAPLIGGDTVRSPGPDSFSLTAFGRVGPHGLVRRSGAQPGDGLYVTGTIGDAALGLKILKGELGMVPLGRRQPLVERYRVPTPRHAFGAGLGAFASSALDVSDGLLADAGHLATVSGVSLDVSFDRVPLSGSAARLVKGNADLHLSLMGAGDDYEILFTTSTDNSDALAELAGASDTPVTRIGHVGTGPAGTVILRDSAGDVLTVPSQGFRHF</sequence>
<dbReference type="Gene3D" id="3.90.650.10">
    <property type="entry name" value="PurM-like C-terminal domain"/>
    <property type="match status" value="1"/>
</dbReference>
<dbReference type="GO" id="GO:0009229">
    <property type="term" value="P:thiamine diphosphate biosynthetic process"/>
    <property type="evidence" value="ECO:0007669"/>
    <property type="project" value="UniProtKB-UniRule"/>
</dbReference>
<dbReference type="Pfam" id="PF02769">
    <property type="entry name" value="AIRS_C"/>
    <property type="match status" value="1"/>
</dbReference>
<dbReference type="SUPFAM" id="SSF55326">
    <property type="entry name" value="PurM N-terminal domain-like"/>
    <property type="match status" value="1"/>
</dbReference>
<dbReference type="GO" id="GO:0009228">
    <property type="term" value="P:thiamine biosynthetic process"/>
    <property type="evidence" value="ECO:0007669"/>
    <property type="project" value="UniProtKB-KW"/>
</dbReference>
<reference evidence="5 6" key="1">
    <citation type="journal article" date="2016" name="Int. J. Syst. Evol. Microbiol.">
        <title>Pyruvatibacter mobilis gen. nov., sp. nov., a marine bacterium from the culture broth of Picochlorum sp. 122.</title>
        <authorList>
            <person name="Wang G."/>
            <person name="Tang M."/>
            <person name="Wu H."/>
            <person name="Dai S."/>
            <person name="Li T."/>
            <person name="Chen C."/>
            <person name="He H."/>
            <person name="Fan J."/>
            <person name="Xiang W."/>
            <person name="Li X."/>
        </authorList>
    </citation>
    <scope>NUCLEOTIDE SEQUENCE [LARGE SCALE GENOMIC DNA]</scope>
    <source>
        <strain evidence="5 6">GYP-11</strain>
    </source>
</reference>
<gene>
    <name evidence="2 5" type="primary">thiL</name>
    <name evidence="5" type="ORF">GTQ45_08850</name>
</gene>
<comment type="miscellaneous">
    <text evidence="2">Reaction mechanism of ThiL seems to utilize a direct, inline transfer of the gamma-phosphate of ATP to TMP rather than a phosphorylated enzyme intermediate.</text>
</comment>
<keyword evidence="2" id="KW-0479">Metal-binding</keyword>
<keyword evidence="2" id="KW-0067">ATP-binding</keyword>
<feature type="binding site" evidence="2">
    <location>
        <position position="56"/>
    </location>
    <ligand>
        <name>Mg(2+)</name>
        <dbReference type="ChEBI" id="CHEBI:18420"/>
        <label>1</label>
    </ligand>
</feature>
<dbReference type="HAMAP" id="MF_02128">
    <property type="entry name" value="TMP_kinase"/>
    <property type="match status" value="1"/>
</dbReference>